<evidence type="ECO:0000256" key="1">
    <source>
        <dbReference type="ARBA" id="ARBA00001947"/>
    </source>
</evidence>
<gene>
    <name evidence="6" type="ORF">RHOBADRAFT_46498</name>
</gene>
<dbReference type="InterPro" id="IPR013149">
    <property type="entry name" value="ADH-like_C"/>
</dbReference>
<dbReference type="AlphaFoldDB" id="A0A0N8PZP6"/>
<protein>
    <recommendedName>
        <fullName evidence="5">Enoyl reductase (ER) domain-containing protein</fullName>
    </recommendedName>
</protein>
<dbReference type="CDD" id="cd05283">
    <property type="entry name" value="CAD1"/>
    <property type="match status" value="1"/>
</dbReference>
<keyword evidence="4" id="KW-0560">Oxidoreductase</keyword>
<keyword evidence="7" id="KW-1185">Reference proteome</keyword>
<dbReference type="STRING" id="578459.A0A0N8PZP6"/>
<dbReference type="InterPro" id="IPR020843">
    <property type="entry name" value="ER"/>
</dbReference>
<evidence type="ECO:0000256" key="4">
    <source>
        <dbReference type="ARBA" id="ARBA00023002"/>
    </source>
</evidence>
<evidence type="ECO:0000256" key="3">
    <source>
        <dbReference type="ARBA" id="ARBA00022833"/>
    </source>
</evidence>
<dbReference type="InterPro" id="IPR036291">
    <property type="entry name" value="NAD(P)-bd_dom_sf"/>
</dbReference>
<dbReference type="SUPFAM" id="SSF50129">
    <property type="entry name" value="GroES-like"/>
    <property type="match status" value="1"/>
</dbReference>
<accession>A0A0N8PZP6</accession>
<dbReference type="InterPro" id="IPR047109">
    <property type="entry name" value="CAD-like"/>
</dbReference>
<evidence type="ECO:0000313" key="6">
    <source>
        <dbReference type="EMBL" id="KPV72909.1"/>
    </source>
</evidence>
<dbReference type="OrthoDB" id="1879366at2759"/>
<dbReference type="InterPro" id="IPR011032">
    <property type="entry name" value="GroES-like_sf"/>
</dbReference>
<dbReference type="SUPFAM" id="SSF51735">
    <property type="entry name" value="NAD(P)-binding Rossmann-fold domains"/>
    <property type="match status" value="1"/>
</dbReference>
<dbReference type="SMART" id="SM00829">
    <property type="entry name" value="PKS_ER"/>
    <property type="match status" value="1"/>
</dbReference>
<reference evidence="6 7" key="1">
    <citation type="journal article" date="2015" name="Front. Microbiol.">
        <title>Genome sequence of the plant growth promoting endophytic yeast Rhodotorula graminis WP1.</title>
        <authorList>
            <person name="Firrincieli A."/>
            <person name="Otillar R."/>
            <person name="Salamov A."/>
            <person name="Schmutz J."/>
            <person name="Khan Z."/>
            <person name="Redman R.S."/>
            <person name="Fleck N.D."/>
            <person name="Lindquist E."/>
            <person name="Grigoriev I.V."/>
            <person name="Doty S.L."/>
        </authorList>
    </citation>
    <scope>NUCLEOTIDE SEQUENCE [LARGE SCALE GENOMIC DNA]</scope>
    <source>
        <strain evidence="6 7">WP1</strain>
    </source>
</reference>
<comment type="cofactor">
    <cofactor evidence="1">
        <name>Zn(2+)</name>
        <dbReference type="ChEBI" id="CHEBI:29105"/>
    </cofactor>
</comment>
<keyword evidence="3" id="KW-0862">Zinc</keyword>
<evidence type="ECO:0000256" key="2">
    <source>
        <dbReference type="ARBA" id="ARBA00022723"/>
    </source>
</evidence>
<dbReference type="GO" id="GO:0016616">
    <property type="term" value="F:oxidoreductase activity, acting on the CH-OH group of donors, NAD or NADP as acceptor"/>
    <property type="evidence" value="ECO:0007669"/>
    <property type="project" value="InterPro"/>
</dbReference>
<dbReference type="RefSeq" id="XP_018268958.1">
    <property type="nucleotide sequence ID" value="XM_018414800.1"/>
</dbReference>
<organism evidence="6 7">
    <name type="scientific">Rhodotorula graminis (strain WP1)</name>
    <dbReference type="NCBI Taxonomy" id="578459"/>
    <lineage>
        <taxon>Eukaryota</taxon>
        <taxon>Fungi</taxon>
        <taxon>Dikarya</taxon>
        <taxon>Basidiomycota</taxon>
        <taxon>Pucciniomycotina</taxon>
        <taxon>Microbotryomycetes</taxon>
        <taxon>Sporidiobolales</taxon>
        <taxon>Sporidiobolaceae</taxon>
        <taxon>Rhodotorula</taxon>
    </lineage>
</organism>
<keyword evidence="2" id="KW-0479">Metal-binding</keyword>
<dbReference type="Gene3D" id="3.40.50.720">
    <property type="entry name" value="NAD(P)-binding Rossmann-like Domain"/>
    <property type="match status" value="1"/>
</dbReference>
<feature type="domain" description="Enoyl reductase (ER)" evidence="5">
    <location>
        <begin position="22"/>
        <end position="351"/>
    </location>
</feature>
<name>A0A0N8PZP6_RHOGW</name>
<dbReference type="Pfam" id="PF08240">
    <property type="entry name" value="ADH_N"/>
    <property type="match status" value="1"/>
</dbReference>
<evidence type="ECO:0000313" key="7">
    <source>
        <dbReference type="Proteomes" id="UP000053890"/>
    </source>
</evidence>
<dbReference type="GO" id="GO:0046872">
    <property type="term" value="F:metal ion binding"/>
    <property type="evidence" value="ECO:0007669"/>
    <property type="project" value="UniProtKB-KW"/>
</dbReference>
<dbReference type="PANTHER" id="PTHR42683">
    <property type="entry name" value="ALDEHYDE REDUCTASE"/>
    <property type="match status" value="1"/>
</dbReference>
<evidence type="ECO:0000259" key="5">
    <source>
        <dbReference type="SMART" id="SM00829"/>
    </source>
</evidence>
<sequence>MSQQQDYKFEGWNALDKNSVKGQMVWQEYEPKAFADDDVDIKIMYCGVCASDIHTISGGWGDMPWPVVTGHEILGEVVRVGPKVKHVKVGDIAGVGAQNDSCLECDQCLKHREPYCDKGQTGTYAGIYYREGPGKGAKSYGGYANYHRAPSHFVVPIPDGLDHALAAPMLCGGVTVYSPLVQYGAGKEAKDVGIVGIVFAKALGANVTAISHSESKKADAEKMGATRFIATHSGKEDDFKPYARSLDLIVATTNDESMPLTGYLSLLRPGGHLILVGAPEKPLPAIPAFPLILNNVHIAGSAIGSPKLIKEMLELAAKQNVKSWIEKRDIKDANQTVIDMKASKARYRYVLVNTANGGKL</sequence>
<dbReference type="EMBL" id="KQ474085">
    <property type="protein sequence ID" value="KPV72909.1"/>
    <property type="molecule type" value="Genomic_DNA"/>
</dbReference>
<dbReference type="InterPro" id="IPR013154">
    <property type="entry name" value="ADH-like_N"/>
</dbReference>
<dbReference type="Proteomes" id="UP000053890">
    <property type="component" value="Unassembled WGS sequence"/>
</dbReference>
<dbReference type="Pfam" id="PF00107">
    <property type="entry name" value="ADH_zinc_N"/>
    <property type="match status" value="1"/>
</dbReference>
<proteinExistence type="predicted"/>
<dbReference type="Gene3D" id="3.90.180.10">
    <property type="entry name" value="Medium-chain alcohol dehydrogenases, catalytic domain"/>
    <property type="match status" value="1"/>
</dbReference>
<dbReference type="GeneID" id="28975248"/>
<dbReference type="OMA" id="MEWGQFE"/>
<dbReference type="FunFam" id="3.40.50.720:FF:000022">
    <property type="entry name" value="Cinnamyl alcohol dehydrogenase"/>
    <property type="match status" value="1"/>
</dbReference>